<reference evidence="3 4" key="1">
    <citation type="submission" date="2018-06" db="EMBL/GenBank/DDBJ databases">
        <title>Comparative genomics of Brasilonema spp. strains.</title>
        <authorList>
            <person name="Alvarenga D.O."/>
            <person name="Fiore M.F."/>
            <person name="Varani A.M."/>
        </authorList>
    </citation>
    <scope>NUCLEOTIDE SEQUENCE [LARGE SCALE GENOMIC DNA]</scope>
    <source>
        <strain evidence="3 4">SPC951</strain>
    </source>
</reference>
<evidence type="ECO:0000256" key="1">
    <source>
        <dbReference type="SAM" id="MobiDB-lite"/>
    </source>
</evidence>
<protein>
    <submittedName>
        <fullName evidence="3">Filamentous hemagglutinin</fullName>
    </submittedName>
</protein>
<sequence>MTNFSGSKAQGNANLFLINPKGIIFGENARLDIGGSFLATTANLIQFPGGGEFSMTSPVNPQNPLLTVNPSAFLFNQIASEPISSIQVNEARLSVKDSQSLLLVGGDVKLDRGRLRATSGRIELGGLAGVGTVGLNVDNNNLRLSFPVGVQRADVSLSNQATVNAPDSAGSIQVQGRRVTLTDNSEIRIINTFGAQPAGTLAVTASESVELLGGSRLLTGTEGTGEDAGNLRIETGRLIVQDGAQVSASTRSQGRGGTLSVTAKESTQLIGTSIDGIESGLFVRTTATGDAGNLEIETGQLIVQDGARISASTAQESTGQAGSITLKTGELNLQDGAQVTVSSAGKGNAGNLEIISGSIKLDNSGKLLGFTNFGEGGNINLQVRDLISMRRQSQISAEARNNAKGGNITINAKDGFIVAVPGENSDIIANANQGRGGNINITTSGIYGLESRPTLTEFSDINASSQAGPQFNGTIEINTPDVDLNSDLVNLPSVPIDTKLAQGCNSPNYAKSSFIYTGRGGLPPNPKDILTPDAVQVDWVTLNPNIDSHNSPSVSTSTNPTPEPIVEATGWVFNAKGEVVFTASAPTTTPRSSWQTPTDCGRSKPNP</sequence>
<accession>A0ABX1P9J7</accession>
<comment type="caution">
    <text evidence="3">The sequence shown here is derived from an EMBL/GenBank/DDBJ whole genome shotgun (WGS) entry which is preliminary data.</text>
</comment>
<evidence type="ECO:0000313" key="4">
    <source>
        <dbReference type="Proteomes" id="UP000718564"/>
    </source>
</evidence>
<gene>
    <name evidence="3" type="ORF">DP116_12125</name>
</gene>
<proteinExistence type="predicted"/>
<dbReference type="EMBL" id="QMEB01000079">
    <property type="protein sequence ID" value="NMG20162.1"/>
    <property type="molecule type" value="Genomic_DNA"/>
</dbReference>
<dbReference type="InterPro" id="IPR011050">
    <property type="entry name" value="Pectin_lyase_fold/virulence"/>
</dbReference>
<dbReference type="SUPFAM" id="SSF51126">
    <property type="entry name" value="Pectin lyase-like"/>
    <property type="match status" value="1"/>
</dbReference>
<evidence type="ECO:0000259" key="2">
    <source>
        <dbReference type="Pfam" id="PF05860"/>
    </source>
</evidence>
<dbReference type="NCBIfam" id="TIGR01901">
    <property type="entry name" value="adhes_NPXG"/>
    <property type="match status" value="1"/>
</dbReference>
<dbReference type="Proteomes" id="UP000718564">
    <property type="component" value="Unassembled WGS sequence"/>
</dbReference>
<feature type="region of interest" description="Disordered" evidence="1">
    <location>
        <begin position="585"/>
        <end position="607"/>
    </location>
</feature>
<name>A0ABX1P9J7_9CYAN</name>
<evidence type="ECO:0000313" key="3">
    <source>
        <dbReference type="EMBL" id="NMG20162.1"/>
    </source>
</evidence>
<dbReference type="InterPro" id="IPR012334">
    <property type="entry name" value="Pectin_lyas_fold"/>
</dbReference>
<keyword evidence="4" id="KW-1185">Reference proteome</keyword>
<dbReference type="Gene3D" id="2.160.20.10">
    <property type="entry name" value="Single-stranded right-handed beta-helix, Pectin lyase-like"/>
    <property type="match status" value="2"/>
</dbReference>
<dbReference type="Pfam" id="PF05860">
    <property type="entry name" value="TPS"/>
    <property type="match status" value="1"/>
</dbReference>
<dbReference type="RefSeq" id="WP_169155438.1">
    <property type="nucleotide sequence ID" value="NZ_CAWPJE010000058.1"/>
</dbReference>
<dbReference type="InterPro" id="IPR008638">
    <property type="entry name" value="FhaB/CdiA-like_TPS"/>
</dbReference>
<organism evidence="3 4">
    <name type="scientific">Brasilonema bromeliae SPC951</name>
    <dbReference type="NCBI Taxonomy" id="385972"/>
    <lineage>
        <taxon>Bacteria</taxon>
        <taxon>Bacillati</taxon>
        <taxon>Cyanobacteriota</taxon>
        <taxon>Cyanophyceae</taxon>
        <taxon>Nostocales</taxon>
        <taxon>Scytonemataceae</taxon>
        <taxon>Brasilonema</taxon>
        <taxon>Bromeliae group (in: Brasilonema)</taxon>
    </lineage>
</organism>
<feature type="domain" description="Filamentous haemagglutinin FhaB/tRNA nuclease CdiA-like TPS" evidence="2">
    <location>
        <begin position="8"/>
        <end position="173"/>
    </location>
</feature>